<keyword evidence="4" id="KW-1185">Reference proteome</keyword>
<feature type="region of interest" description="Disordered" evidence="1">
    <location>
        <begin position="1"/>
        <end position="24"/>
    </location>
</feature>
<dbReference type="AlphaFoldDB" id="A0A5N7DMN0"/>
<dbReference type="GeneID" id="43675416"/>
<evidence type="ECO:0000313" key="3">
    <source>
        <dbReference type="EMBL" id="KAE8407575.1"/>
    </source>
</evidence>
<sequence length="95" mass="10904">MRASESPDMQLQLNSRAEDRHMGNMPSRWGTNKLIVLVSNVPLFFLFLFFPCLSSSPKRWEPRLKRANLTREKRGGELEPIDPDVIFPDMTSSPA</sequence>
<evidence type="ECO:0000313" key="4">
    <source>
        <dbReference type="Proteomes" id="UP000325579"/>
    </source>
</evidence>
<evidence type="ECO:0000256" key="2">
    <source>
        <dbReference type="SAM" id="Phobius"/>
    </source>
</evidence>
<evidence type="ECO:0000256" key="1">
    <source>
        <dbReference type="SAM" id="MobiDB-lite"/>
    </source>
</evidence>
<gene>
    <name evidence="3" type="ORF">BDV37DRAFT_4730</name>
</gene>
<keyword evidence="2" id="KW-1133">Transmembrane helix</keyword>
<proteinExistence type="predicted"/>
<accession>A0A5N7DMN0</accession>
<feature type="transmembrane region" description="Helical" evidence="2">
    <location>
        <begin position="34"/>
        <end position="53"/>
    </location>
</feature>
<keyword evidence="2" id="KW-0812">Transmembrane</keyword>
<keyword evidence="2" id="KW-0472">Membrane</keyword>
<dbReference type="EMBL" id="ML736747">
    <property type="protein sequence ID" value="KAE8407575.1"/>
    <property type="molecule type" value="Genomic_DNA"/>
</dbReference>
<dbReference type="Proteomes" id="UP000325579">
    <property type="component" value="Unassembled WGS sequence"/>
</dbReference>
<name>A0A5N7DMN0_9EURO</name>
<protein>
    <submittedName>
        <fullName evidence="3">Uncharacterized protein</fullName>
    </submittedName>
</protein>
<feature type="region of interest" description="Disordered" evidence="1">
    <location>
        <begin position="74"/>
        <end position="95"/>
    </location>
</feature>
<reference evidence="3 4" key="1">
    <citation type="submission" date="2019-04" db="EMBL/GenBank/DDBJ databases">
        <authorList>
            <consortium name="DOE Joint Genome Institute"/>
            <person name="Mondo S."/>
            <person name="Kjaerbolling I."/>
            <person name="Vesth T."/>
            <person name="Frisvad J.C."/>
            <person name="Nybo J.L."/>
            <person name="Theobald S."/>
            <person name="Kildgaard S."/>
            <person name="Isbrandt T."/>
            <person name="Kuo A."/>
            <person name="Sato A."/>
            <person name="Lyhne E.K."/>
            <person name="Kogle M.E."/>
            <person name="Wiebenga A."/>
            <person name="Kun R.S."/>
            <person name="Lubbers R.J."/>
            <person name="Makela M.R."/>
            <person name="Barry K."/>
            <person name="Chovatia M."/>
            <person name="Clum A."/>
            <person name="Daum C."/>
            <person name="Haridas S."/>
            <person name="He G."/>
            <person name="LaButti K."/>
            <person name="Lipzen A."/>
            <person name="Riley R."/>
            <person name="Salamov A."/>
            <person name="Simmons B.A."/>
            <person name="Magnuson J.K."/>
            <person name="Henrissat B."/>
            <person name="Mortensen U.H."/>
            <person name="Larsen T.O."/>
            <person name="Devries R.P."/>
            <person name="Grigoriev I.V."/>
            <person name="Machida M."/>
            <person name="Baker S.E."/>
            <person name="Andersen M.R."/>
            <person name="Cantor M.N."/>
            <person name="Hua S.X."/>
        </authorList>
    </citation>
    <scope>NUCLEOTIDE SEQUENCE [LARGE SCALE GENOMIC DNA]</scope>
    <source>
        <strain evidence="3 4">CBS 119388</strain>
    </source>
</reference>
<dbReference type="RefSeq" id="XP_031944894.1">
    <property type="nucleotide sequence ID" value="XM_032090725.1"/>
</dbReference>
<organism evidence="3 4">
    <name type="scientific">Aspergillus pseudonomiae</name>
    <dbReference type="NCBI Taxonomy" id="1506151"/>
    <lineage>
        <taxon>Eukaryota</taxon>
        <taxon>Fungi</taxon>
        <taxon>Dikarya</taxon>
        <taxon>Ascomycota</taxon>
        <taxon>Pezizomycotina</taxon>
        <taxon>Eurotiomycetes</taxon>
        <taxon>Eurotiomycetidae</taxon>
        <taxon>Eurotiales</taxon>
        <taxon>Aspergillaceae</taxon>
        <taxon>Aspergillus</taxon>
        <taxon>Aspergillus subgen. Circumdati</taxon>
    </lineage>
</organism>